<comment type="caution">
    <text evidence="7">The sequence shown here is derived from an EMBL/GenBank/DDBJ whole genome shotgun (WGS) entry which is preliminary data.</text>
</comment>
<keyword evidence="8" id="KW-1185">Reference proteome</keyword>
<evidence type="ECO:0000256" key="3">
    <source>
        <dbReference type="ARBA" id="ARBA00022679"/>
    </source>
</evidence>
<dbReference type="Pfam" id="PF25598">
    <property type="entry name" value="ARM_PUB"/>
    <property type="match status" value="1"/>
</dbReference>
<dbReference type="Gene3D" id="1.25.10.10">
    <property type="entry name" value="Leucine-rich Repeat Variant"/>
    <property type="match status" value="1"/>
</dbReference>
<protein>
    <recommendedName>
        <fullName evidence="5 6">U-box domain-containing protein</fullName>
        <ecNumber evidence="5">2.3.2.27</ecNumber>
    </recommendedName>
    <alternativeName>
        <fullName evidence="5">RING-type E3 ubiquitin transferase PUB</fullName>
    </alternativeName>
</protein>
<dbReference type="Proteomes" id="UP000436088">
    <property type="component" value="Unassembled WGS sequence"/>
</dbReference>
<evidence type="ECO:0000256" key="4">
    <source>
        <dbReference type="ARBA" id="ARBA00022786"/>
    </source>
</evidence>
<evidence type="ECO:0000259" key="6">
    <source>
        <dbReference type="PROSITE" id="PS51698"/>
    </source>
</evidence>
<dbReference type="InterPro" id="IPR013083">
    <property type="entry name" value="Znf_RING/FYVE/PHD"/>
</dbReference>
<dbReference type="InterPro" id="IPR011989">
    <property type="entry name" value="ARM-like"/>
</dbReference>
<dbReference type="CDD" id="cd16664">
    <property type="entry name" value="RING-Ubox_PUB"/>
    <property type="match status" value="1"/>
</dbReference>
<name>A0A6A2XK22_HIBSY</name>
<reference evidence="7" key="1">
    <citation type="submission" date="2019-09" db="EMBL/GenBank/DDBJ databases">
        <title>Draft genome information of white flower Hibiscus syriacus.</title>
        <authorList>
            <person name="Kim Y.-M."/>
        </authorList>
    </citation>
    <scope>NUCLEOTIDE SEQUENCE [LARGE SCALE GENOMIC DNA]</scope>
    <source>
        <strain evidence="7">YM2019G1</strain>
    </source>
</reference>
<feature type="domain" description="U-box" evidence="6">
    <location>
        <begin position="5"/>
        <end position="80"/>
    </location>
</feature>
<keyword evidence="4 5" id="KW-0833">Ubl conjugation pathway</keyword>
<dbReference type="SUPFAM" id="SSF57850">
    <property type="entry name" value="RING/U-box"/>
    <property type="match status" value="1"/>
</dbReference>
<evidence type="ECO:0000256" key="2">
    <source>
        <dbReference type="ARBA" id="ARBA00004906"/>
    </source>
</evidence>
<evidence type="ECO:0000256" key="5">
    <source>
        <dbReference type="RuleBase" id="RU369093"/>
    </source>
</evidence>
<comment type="function">
    <text evidence="5">Functions as an E3 ubiquitin ligase.</text>
</comment>
<dbReference type="GO" id="GO:0061630">
    <property type="term" value="F:ubiquitin protein ligase activity"/>
    <property type="evidence" value="ECO:0007669"/>
    <property type="project" value="UniProtKB-UniRule"/>
</dbReference>
<evidence type="ECO:0000256" key="1">
    <source>
        <dbReference type="ARBA" id="ARBA00000900"/>
    </source>
</evidence>
<dbReference type="InterPro" id="IPR058678">
    <property type="entry name" value="ARM_PUB"/>
</dbReference>
<dbReference type="InterPro" id="IPR045210">
    <property type="entry name" value="RING-Ubox_PUB"/>
</dbReference>
<evidence type="ECO:0000313" key="7">
    <source>
        <dbReference type="EMBL" id="KAE8656727.1"/>
    </source>
</evidence>
<organism evidence="7 8">
    <name type="scientific">Hibiscus syriacus</name>
    <name type="common">Rose of Sharon</name>
    <dbReference type="NCBI Taxonomy" id="106335"/>
    <lineage>
        <taxon>Eukaryota</taxon>
        <taxon>Viridiplantae</taxon>
        <taxon>Streptophyta</taxon>
        <taxon>Embryophyta</taxon>
        <taxon>Tracheophyta</taxon>
        <taxon>Spermatophyta</taxon>
        <taxon>Magnoliopsida</taxon>
        <taxon>eudicotyledons</taxon>
        <taxon>Gunneridae</taxon>
        <taxon>Pentapetalae</taxon>
        <taxon>rosids</taxon>
        <taxon>malvids</taxon>
        <taxon>Malvales</taxon>
        <taxon>Malvaceae</taxon>
        <taxon>Malvoideae</taxon>
        <taxon>Hibiscus</taxon>
    </lineage>
</organism>
<dbReference type="InterPro" id="IPR016024">
    <property type="entry name" value="ARM-type_fold"/>
</dbReference>
<dbReference type="Pfam" id="PF04564">
    <property type="entry name" value="U-box"/>
    <property type="match status" value="1"/>
</dbReference>
<dbReference type="UniPathway" id="UPA00143"/>
<dbReference type="GO" id="GO:0006952">
    <property type="term" value="P:defense response"/>
    <property type="evidence" value="ECO:0007669"/>
    <property type="project" value="UniProtKB-ARBA"/>
</dbReference>
<comment type="pathway">
    <text evidence="2 5">Protein modification; protein ubiquitination.</text>
</comment>
<comment type="catalytic activity">
    <reaction evidence="1 5">
        <text>S-ubiquitinyl-[E2 ubiquitin-conjugating enzyme]-L-cysteine + [acceptor protein]-L-lysine = [E2 ubiquitin-conjugating enzyme]-L-cysteine + N(6)-ubiquitinyl-[acceptor protein]-L-lysine.</text>
        <dbReference type="EC" id="2.3.2.27"/>
    </reaction>
</comment>
<dbReference type="PROSITE" id="PS51698">
    <property type="entry name" value="U_BOX"/>
    <property type="match status" value="1"/>
</dbReference>
<accession>A0A6A2XK22</accession>
<dbReference type="AlphaFoldDB" id="A0A6A2XK22"/>
<keyword evidence="3 5" id="KW-0808">Transferase</keyword>
<sequence>MDGIEIPTHFLCPISLQLMRDPVTISTGITYDRDSIEQWLFSCKNKECPVTKQTLQDAHLTPNHTLRRLIQAWCTVNASHGIERIPTPKSPVEKTQIAKLINDARKLPEMRLKCLATLRSIMLGGERNRSCLETSGAVEFLVSIVNSCDCTLLEVESDEGPDFITASDEALCILYHIKVSGSCLKSIISKDLAFVESLSRVLENGKHKSREYAAVMLKDIFQVADPIQLINVTSEFISQLVRVLSDDMSQQATKTTLKLLAELCPWGRNKIKAVEGGAVFVLIEILLRTSERRTSELALFVLCHLCGCAEGRAELLKHGAGLTIVSKKIFTVSHAASVTAVRIMSSISKFSATCRVLQEMLQVGVVKKLILVVQFDCNNKSRDKAREILRLHSRNPELPFVAPEGGCGSSNPSQLGCQPWDKANRDVMRVEIIMSIVHVLEQTMEGGNAFDCNNVMVKQPFHRDASIQATSSASRLQ</sequence>
<dbReference type="FunFam" id="3.30.40.10:FF:000437">
    <property type="entry name" value="RING-type E3 ubiquitin transferase"/>
    <property type="match status" value="1"/>
</dbReference>
<dbReference type="EC" id="2.3.2.27" evidence="5"/>
<proteinExistence type="predicted"/>
<dbReference type="GO" id="GO:0016567">
    <property type="term" value="P:protein ubiquitination"/>
    <property type="evidence" value="ECO:0007669"/>
    <property type="project" value="UniProtKB-UniRule"/>
</dbReference>
<dbReference type="SUPFAM" id="SSF48371">
    <property type="entry name" value="ARM repeat"/>
    <property type="match status" value="1"/>
</dbReference>
<dbReference type="InterPro" id="IPR003613">
    <property type="entry name" value="Ubox_domain"/>
</dbReference>
<dbReference type="SMART" id="SM00504">
    <property type="entry name" value="Ubox"/>
    <property type="match status" value="1"/>
</dbReference>
<dbReference type="InterPro" id="IPR045185">
    <property type="entry name" value="PUB22/23/24-like"/>
</dbReference>
<dbReference type="EMBL" id="VEPZ02001762">
    <property type="protein sequence ID" value="KAE8656727.1"/>
    <property type="molecule type" value="Genomic_DNA"/>
</dbReference>
<dbReference type="PANTHER" id="PTHR22849">
    <property type="entry name" value="WDSAM1 PROTEIN"/>
    <property type="match status" value="1"/>
</dbReference>
<dbReference type="PANTHER" id="PTHR22849:SF11">
    <property type="entry name" value="U-BOX DOMAIN-CONTAINING PROTEIN"/>
    <property type="match status" value="1"/>
</dbReference>
<gene>
    <name evidence="7" type="ORF">F3Y22_tig00116997pilonHSYRG00242</name>
</gene>
<evidence type="ECO:0000313" key="8">
    <source>
        <dbReference type="Proteomes" id="UP000436088"/>
    </source>
</evidence>
<dbReference type="Gene3D" id="3.30.40.10">
    <property type="entry name" value="Zinc/RING finger domain, C3HC4 (zinc finger)"/>
    <property type="match status" value="1"/>
</dbReference>